<dbReference type="GO" id="GO:0019722">
    <property type="term" value="P:calcium-mediated signaling"/>
    <property type="evidence" value="ECO:0007669"/>
    <property type="project" value="InterPro"/>
</dbReference>
<dbReference type="InterPro" id="IPR011992">
    <property type="entry name" value="EF-hand-dom_pair"/>
</dbReference>
<dbReference type="InterPro" id="IPR045198">
    <property type="entry name" value="CNBL1-10"/>
</dbReference>
<dbReference type="PROSITE" id="PS50222">
    <property type="entry name" value="EF_HAND_2"/>
    <property type="match status" value="3"/>
</dbReference>
<accession>A0A8J6B1R0</accession>
<sequence>MGISTSKVSKNTLRELVKKTNFEMDEVKALQEHFSAISSSEVDDGLIDQSEMKRALGLRGDLFAERLFGLFDENHDGVINFSEFVQGLSIFAPQASIDQKLKLSFRIYDFDGDGYIDRRELYDCLKASLQENSMGLNDDQIRSLVDKTFEEADMNGDGLIDYNEYKALVLKHPVMIKHMTLSNPVESVRKIRR</sequence>
<dbReference type="Gene3D" id="1.10.238.10">
    <property type="entry name" value="EF-hand"/>
    <property type="match status" value="1"/>
</dbReference>
<dbReference type="Pfam" id="PF13499">
    <property type="entry name" value="EF-hand_7"/>
    <property type="match status" value="1"/>
</dbReference>
<keyword evidence="1" id="KW-0677">Repeat</keyword>
<organism evidence="4 5">
    <name type="scientific">Carpediemonas membranifera</name>
    <dbReference type="NCBI Taxonomy" id="201153"/>
    <lineage>
        <taxon>Eukaryota</taxon>
        <taxon>Metamonada</taxon>
        <taxon>Carpediemonas-like organisms</taxon>
        <taxon>Carpediemonas</taxon>
    </lineage>
</organism>
<evidence type="ECO:0000259" key="3">
    <source>
        <dbReference type="PROSITE" id="PS50222"/>
    </source>
</evidence>
<feature type="domain" description="EF-hand" evidence="3">
    <location>
        <begin position="140"/>
        <end position="175"/>
    </location>
</feature>
<dbReference type="EMBL" id="JAHDYR010000002">
    <property type="protein sequence ID" value="KAG9397400.1"/>
    <property type="molecule type" value="Genomic_DNA"/>
</dbReference>
<proteinExistence type="predicted"/>
<dbReference type="OrthoDB" id="191686at2759"/>
<dbReference type="CDD" id="cd00051">
    <property type="entry name" value="EFh"/>
    <property type="match status" value="1"/>
</dbReference>
<gene>
    <name evidence="4" type="ORF">J8273_0890</name>
</gene>
<evidence type="ECO:0000256" key="2">
    <source>
        <dbReference type="ARBA" id="ARBA00022837"/>
    </source>
</evidence>
<comment type="caution">
    <text evidence="4">The sequence shown here is derived from an EMBL/GenBank/DDBJ whole genome shotgun (WGS) entry which is preliminary data.</text>
</comment>
<keyword evidence="5" id="KW-1185">Reference proteome</keyword>
<dbReference type="GO" id="GO:0019900">
    <property type="term" value="F:kinase binding"/>
    <property type="evidence" value="ECO:0007669"/>
    <property type="project" value="InterPro"/>
</dbReference>
<dbReference type="PROSITE" id="PS00018">
    <property type="entry name" value="EF_HAND_1"/>
    <property type="match status" value="3"/>
</dbReference>
<dbReference type="AlphaFoldDB" id="A0A8J6B1R0"/>
<dbReference type="SUPFAM" id="SSF47473">
    <property type="entry name" value="EF-hand"/>
    <property type="match status" value="1"/>
</dbReference>
<evidence type="ECO:0000313" key="4">
    <source>
        <dbReference type="EMBL" id="KAG9397400.1"/>
    </source>
</evidence>
<dbReference type="Pfam" id="PF13202">
    <property type="entry name" value="EF-hand_5"/>
    <property type="match status" value="1"/>
</dbReference>
<keyword evidence="2" id="KW-0106">Calcium</keyword>
<evidence type="ECO:0000313" key="5">
    <source>
        <dbReference type="Proteomes" id="UP000717585"/>
    </source>
</evidence>
<dbReference type="FunFam" id="1.10.238.10:FF:000073">
    <property type="entry name" value="calcineurin B-like protein 3"/>
    <property type="match status" value="1"/>
</dbReference>
<dbReference type="PANTHER" id="PTHR23056">
    <property type="entry name" value="CALCINEURIN B"/>
    <property type="match status" value="1"/>
</dbReference>
<evidence type="ECO:0000256" key="1">
    <source>
        <dbReference type="ARBA" id="ARBA00022737"/>
    </source>
</evidence>
<dbReference type="InterPro" id="IPR002048">
    <property type="entry name" value="EF_hand_dom"/>
</dbReference>
<dbReference type="Proteomes" id="UP000717585">
    <property type="component" value="Unassembled WGS sequence"/>
</dbReference>
<name>A0A8J6B1R0_9EUKA</name>
<reference evidence="4" key="1">
    <citation type="submission" date="2021-05" db="EMBL/GenBank/DDBJ databases">
        <title>A free-living protist that lacks canonical eukaryotic 1 DNA replication and segregation systems.</title>
        <authorList>
            <person name="Salas-Leiva D.E."/>
            <person name="Tromer E.C."/>
            <person name="Curtis B.A."/>
            <person name="Jerlstrom-Hultqvist J."/>
            <person name="Kolisko M."/>
            <person name="Yi Z."/>
            <person name="Salas-Leiva J.S."/>
            <person name="Gallot-Lavallee L."/>
            <person name="Kops G.J.P.L."/>
            <person name="Archibald J.M."/>
            <person name="Simpson A.G.B."/>
            <person name="Roger A.J."/>
        </authorList>
    </citation>
    <scope>NUCLEOTIDE SEQUENCE</scope>
    <source>
        <strain evidence="4">BICM</strain>
    </source>
</reference>
<feature type="domain" description="EF-hand" evidence="3">
    <location>
        <begin position="59"/>
        <end position="94"/>
    </location>
</feature>
<dbReference type="InterPro" id="IPR018247">
    <property type="entry name" value="EF_Hand_1_Ca_BS"/>
</dbReference>
<dbReference type="GO" id="GO:0005509">
    <property type="term" value="F:calcium ion binding"/>
    <property type="evidence" value="ECO:0007669"/>
    <property type="project" value="InterPro"/>
</dbReference>
<protein>
    <submittedName>
        <fullName evidence="4">EF-hand domain pair</fullName>
    </submittedName>
</protein>
<feature type="domain" description="EF-hand" evidence="3">
    <location>
        <begin position="96"/>
        <end position="131"/>
    </location>
</feature>
<dbReference type="SMART" id="SM00054">
    <property type="entry name" value="EFh"/>
    <property type="match status" value="3"/>
</dbReference>
<dbReference type="PANTHER" id="PTHR23056:SF110">
    <property type="entry name" value="CALMODULIN"/>
    <property type="match status" value="1"/>
</dbReference>
<dbReference type="PRINTS" id="PR00450">
    <property type="entry name" value="RECOVERIN"/>
</dbReference>